<reference evidence="2" key="1">
    <citation type="journal article" date="2014" name="Proc. Natl. Acad. Sci. U.S.A.">
        <title>Extensive sampling of basidiomycete genomes demonstrates inadequacy of the white-rot/brown-rot paradigm for wood decay fungi.</title>
        <authorList>
            <person name="Riley R."/>
            <person name="Salamov A.A."/>
            <person name="Brown D.W."/>
            <person name="Nagy L.G."/>
            <person name="Floudas D."/>
            <person name="Held B.W."/>
            <person name="Levasseur A."/>
            <person name="Lombard V."/>
            <person name="Morin E."/>
            <person name="Otillar R."/>
            <person name="Lindquist E.A."/>
            <person name="Sun H."/>
            <person name="LaButti K.M."/>
            <person name="Schmutz J."/>
            <person name="Jabbour D."/>
            <person name="Luo H."/>
            <person name="Baker S.E."/>
            <person name="Pisabarro A.G."/>
            <person name="Walton J.D."/>
            <person name="Blanchette R.A."/>
            <person name="Henrissat B."/>
            <person name="Martin F."/>
            <person name="Cullen D."/>
            <person name="Hibbett D.S."/>
            <person name="Grigoriev I.V."/>
        </authorList>
    </citation>
    <scope>NUCLEOTIDE SEQUENCE [LARGE SCALE GENOMIC DNA]</scope>
    <source>
        <strain evidence="2">MUCL 33604</strain>
    </source>
</reference>
<sequence length="127" mass="13945">MATLSPGLPPFHRSLANLLGLKILQPILFLSYLVYCNSGRQDQEPSDLFIKLAPGTTTQTEFAAFWGGSWIGTKSKNVLGGTDTLHLTSRYRGGNGGKPLFDGWATNFPSLWDSLVLSLRLRTLPHI</sequence>
<keyword evidence="2" id="KW-1185">Reference proteome</keyword>
<organism evidence="1 2">
    <name type="scientific">Jaapia argillacea MUCL 33604</name>
    <dbReference type="NCBI Taxonomy" id="933084"/>
    <lineage>
        <taxon>Eukaryota</taxon>
        <taxon>Fungi</taxon>
        <taxon>Dikarya</taxon>
        <taxon>Basidiomycota</taxon>
        <taxon>Agaricomycotina</taxon>
        <taxon>Agaricomycetes</taxon>
        <taxon>Agaricomycetidae</taxon>
        <taxon>Jaapiales</taxon>
        <taxon>Jaapiaceae</taxon>
        <taxon>Jaapia</taxon>
    </lineage>
</organism>
<dbReference type="HOGENOM" id="CLU_1970869_0_0_1"/>
<dbReference type="OrthoDB" id="441446at2759"/>
<proteinExistence type="predicted"/>
<evidence type="ECO:0000313" key="1">
    <source>
        <dbReference type="EMBL" id="KDQ53800.1"/>
    </source>
</evidence>
<dbReference type="AlphaFoldDB" id="A0A067PIX7"/>
<accession>A0A067PIX7</accession>
<dbReference type="InParanoid" id="A0A067PIX7"/>
<name>A0A067PIX7_9AGAM</name>
<dbReference type="EMBL" id="KL197732">
    <property type="protein sequence ID" value="KDQ53800.1"/>
    <property type="molecule type" value="Genomic_DNA"/>
</dbReference>
<dbReference type="Proteomes" id="UP000027265">
    <property type="component" value="Unassembled WGS sequence"/>
</dbReference>
<evidence type="ECO:0000313" key="2">
    <source>
        <dbReference type="Proteomes" id="UP000027265"/>
    </source>
</evidence>
<gene>
    <name evidence="1" type="ORF">JAAARDRAFT_197237</name>
</gene>
<protein>
    <submittedName>
        <fullName evidence="1">Uncharacterized protein</fullName>
    </submittedName>
</protein>